<reference evidence="1" key="1">
    <citation type="submission" date="2021-05" db="EMBL/GenBank/DDBJ databases">
        <authorList>
            <person name="Scholz U."/>
            <person name="Mascher M."/>
            <person name="Fiebig A."/>
        </authorList>
    </citation>
    <scope>NUCLEOTIDE SEQUENCE [LARGE SCALE GENOMIC DNA]</scope>
</reference>
<evidence type="ECO:0000313" key="2">
    <source>
        <dbReference type="Proteomes" id="UP001732700"/>
    </source>
</evidence>
<reference evidence="1" key="2">
    <citation type="submission" date="2025-09" db="UniProtKB">
        <authorList>
            <consortium name="EnsemblPlants"/>
        </authorList>
    </citation>
    <scope>IDENTIFICATION</scope>
</reference>
<proteinExistence type="predicted"/>
<dbReference type="Proteomes" id="UP001732700">
    <property type="component" value="Chromosome 1A"/>
</dbReference>
<accession>A0ACD5TA83</accession>
<keyword evidence="2" id="KW-1185">Reference proteome</keyword>
<dbReference type="EnsemblPlants" id="AVESA.00010b.r2.1AG0018360.1">
    <property type="protein sequence ID" value="AVESA.00010b.r2.1AG0018360.1.CDS"/>
    <property type="gene ID" value="AVESA.00010b.r2.1AG0018360"/>
</dbReference>
<protein>
    <submittedName>
        <fullName evidence="1">Uncharacterized protein</fullName>
    </submittedName>
</protein>
<organism evidence="1 2">
    <name type="scientific">Avena sativa</name>
    <name type="common">Oat</name>
    <dbReference type="NCBI Taxonomy" id="4498"/>
    <lineage>
        <taxon>Eukaryota</taxon>
        <taxon>Viridiplantae</taxon>
        <taxon>Streptophyta</taxon>
        <taxon>Embryophyta</taxon>
        <taxon>Tracheophyta</taxon>
        <taxon>Spermatophyta</taxon>
        <taxon>Magnoliopsida</taxon>
        <taxon>Liliopsida</taxon>
        <taxon>Poales</taxon>
        <taxon>Poaceae</taxon>
        <taxon>BOP clade</taxon>
        <taxon>Pooideae</taxon>
        <taxon>Poodae</taxon>
        <taxon>Poeae</taxon>
        <taxon>Poeae Chloroplast Group 1 (Aveneae type)</taxon>
        <taxon>Aveninae</taxon>
        <taxon>Avena</taxon>
    </lineage>
</organism>
<name>A0ACD5TA83_AVESA</name>
<sequence>MGGSRRKFKRSRTKVRVGLPRKKPREFKPAFDLPEALAAAAAAKHGGDHAPNWDAEGSVVKNYAAFGVVSNPNLLGAHSRGTPHLIQVDNKLQNPKIDVLRAPVEEFGPVDTGSNDECDDLKSVLGKKRRDGKTTPLEPLSKIQRICIGRLIEKYGDNYKAMFMDTKLNAMQHSVGTLKKLCERYHVGGKTFVYPL</sequence>
<evidence type="ECO:0000313" key="1">
    <source>
        <dbReference type="EnsemblPlants" id="AVESA.00010b.r2.1AG0018360.1.CDS"/>
    </source>
</evidence>